<name>A0A9N9KUM3_9HELO</name>
<dbReference type="GO" id="GO:0005199">
    <property type="term" value="F:structural constituent of cell wall"/>
    <property type="evidence" value="ECO:0007669"/>
    <property type="project" value="InterPro"/>
</dbReference>
<evidence type="ECO:0000313" key="4">
    <source>
        <dbReference type="Proteomes" id="UP000696280"/>
    </source>
</evidence>
<keyword evidence="4" id="KW-1185">Reference proteome</keyword>
<dbReference type="PANTHER" id="PTHR35523">
    <property type="entry name" value="CELL WALL PROTEIN SED1"/>
    <property type="match status" value="1"/>
</dbReference>
<dbReference type="GO" id="GO:0009277">
    <property type="term" value="C:fungal-type cell wall"/>
    <property type="evidence" value="ECO:0007669"/>
    <property type="project" value="TreeGrafter"/>
</dbReference>
<comment type="caution">
    <text evidence="3">The sequence shown here is derived from an EMBL/GenBank/DDBJ whole genome shotgun (WGS) entry which is preliminary data.</text>
</comment>
<keyword evidence="2" id="KW-0732">Signal</keyword>
<feature type="region of interest" description="Disordered" evidence="1">
    <location>
        <begin position="207"/>
        <end position="248"/>
    </location>
</feature>
<dbReference type="AlphaFoldDB" id="A0A9N9KUM3"/>
<dbReference type="InterPro" id="IPR038843">
    <property type="entry name" value="Sed1/Spi1"/>
</dbReference>
<reference evidence="3" key="1">
    <citation type="submission" date="2021-07" db="EMBL/GenBank/DDBJ databases">
        <authorList>
            <person name="Durling M."/>
        </authorList>
    </citation>
    <scope>NUCLEOTIDE SEQUENCE</scope>
</reference>
<accession>A0A9N9KUM3</accession>
<dbReference type="Proteomes" id="UP000696280">
    <property type="component" value="Unassembled WGS sequence"/>
</dbReference>
<dbReference type="PANTHER" id="PTHR35523:SF1">
    <property type="entry name" value="CELL WALL PROTEIN SED1"/>
    <property type="match status" value="1"/>
</dbReference>
<dbReference type="EMBL" id="CAJVRL010000048">
    <property type="protein sequence ID" value="CAG8952948.1"/>
    <property type="molecule type" value="Genomic_DNA"/>
</dbReference>
<gene>
    <name evidence="3" type="ORF">HYFRA_00007663</name>
</gene>
<evidence type="ECO:0000256" key="1">
    <source>
        <dbReference type="SAM" id="MobiDB-lite"/>
    </source>
</evidence>
<sequence length="271" mass="27349">MKTVQTLLSVFGLVAAAQASFVARAGGYSNETIIYETVTTNVYTTYCPAATTFVGGTKTYTATASQTLTITDCPCTLTKTKTPTPTPTPTGITLPPPVVNGTVPSPVWVTTVLTAYTTYCPVPTSVVQGNQTYTVTSATTLTIKNCPCTVTYPATTASTTTLSYYTTYCPAPTTLTYGPTFPVTVPVPTPGTYTIPVISVTAVPASPPTPTAPGVPAGPTTPVVGGGSVPGTGKPVGPSATPTGPLQASNGEKTAAGFGAVVFAAFAALVL</sequence>
<proteinExistence type="predicted"/>
<evidence type="ECO:0000256" key="2">
    <source>
        <dbReference type="SAM" id="SignalP"/>
    </source>
</evidence>
<dbReference type="GO" id="GO:0031505">
    <property type="term" value="P:fungal-type cell wall organization"/>
    <property type="evidence" value="ECO:0007669"/>
    <property type="project" value="InterPro"/>
</dbReference>
<dbReference type="OrthoDB" id="4094614at2759"/>
<organism evidence="3 4">
    <name type="scientific">Hymenoscyphus fraxineus</name>
    <dbReference type="NCBI Taxonomy" id="746836"/>
    <lineage>
        <taxon>Eukaryota</taxon>
        <taxon>Fungi</taxon>
        <taxon>Dikarya</taxon>
        <taxon>Ascomycota</taxon>
        <taxon>Pezizomycotina</taxon>
        <taxon>Leotiomycetes</taxon>
        <taxon>Helotiales</taxon>
        <taxon>Helotiaceae</taxon>
        <taxon>Hymenoscyphus</taxon>
    </lineage>
</organism>
<feature type="compositionally biased region" description="Low complexity" evidence="1">
    <location>
        <begin position="214"/>
        <end position="223"/>
    </location>
</feature>
<feature type="signal peptide" evidence="2">
    <location>
        <begin position="1"/>
        <end position="19"/>
    </location>
</feature>
<protein>
    <submittedName>
        <fullName evidence="3">Uncharacterized protein</fullName>
    </submittedName>
</protein>
<evidence type="ECO:0000313" key="3">
    <source>
        <dbReference type="EMBL" id="CAG8952948.1"/>
    </source>
</evidence>
<feature type="chain" id="PRO_5040145279" evidence="2">
    <location>
        <begin position="20"/>
        <end position="271"/>
    </location>
</feature>